<dbReference type="InterPro" id="IPR035892">
    <property type="entry name" value="C2_domain_sf"/>
</dbReference>
<feature type="region of interest" description="Disordered" evidence="1">
    <location>
        <begin position="525"/>
        <end position="590"/>
    </location>
</feature>
<dbReference type="EMBL" id="CDMZ01004518">
    <property type="protein sequence ID" value="CEM49984.1"/>
    <property type="molecule type" value="Genomic_DNA"/>
</dbReference>
<feature type="region of interest" description="Disordered" evidence="1">
    <location>
        <begin position="235"/>
        <end position="270"/>
    </location>
</feature>
<feature type="region of interest" description="Disordered" evidence="1">
    <location>
        <begin position="437"/>
        <end position="469"/>
    </location>
</feature>
<dbReference type="Gene3D" id="2.60.40.150">
    <property type="entry name" value="C2 domain"/>
    <property type="match status" value="1"/>
</dbReference>
<dbReference type="InterPro" id="IPR011333">
    <property type="entry name" value="SKP1/BTB/POZ_sf"/>
</dbReference>
<organism evidence="3">
    <name type="scientific">Chromera velia CCMP2878</name>
    <dbReference type="NCBI Taxonomy" id="1169474"/>
    <lineage>
        <taxon>Eukaryota</taxon>
        <taxon>Sar</taxon>
        <taxon>Alveolata</taxon>
        <taxon>Colpodellida</taxon>
        <taxon>Chromeraceae</taxon>
        <taxon>Chromera</taxon>
    </lineage>
</organism>
<feature type="compositionally biased region" description="Low complexity" evidence="1">
    <location>
        <begin position="446"/>
        <end position="455"/>
    </location>
</feature>
<reference evidence="3" key="1">
    <citation type="submission" date="2014-11" db="EMBL/GenBank/DDBJ databases">
        <authorList>
            <person name="Otto D Thomas"/>
            <person name="Naeem Raeece"/>
        </authorList>
    </citation>
    <scope>NUCLEOTIDE SEQUENCE</scope>
</reference>
<dbReference type="VEuPathDB" id="CryptoDB:Cvel_9737"/>
<dbReference type="AlphaFoldDB" id="A0A0G4HZK2"/>
<dbReference type="PANTHER" id="PTHR47457">
    <property type="entry name" value="OS05G0345500 PROTEIN"/>
    <property type="match status" value="1"/>
</dbReference>
<dbReference type="CDD" id="cd18186">
    <property type="entry name" value="BTB_POZ_ZBTB_KLHL-like"/>
    <property type="match status" value="1"/>
</dbReference>
<dbReference type="Pfam" id="PF07707">
    <property type="entry name" value="BACK"/>
    <property type="match status" value="1"/>
</dbReference>
<accession>A0A0G4HZK2</accession>
<feature type="compositionally biased region" description="Basic and acidic residues" evidence="1">
    <location>
        <begin position="235"/>
        <end position="245"/>
    </location>
</feature>
<evidence type="ECO:0000256" key="1">
    <source>
        <dbReference type="SAM" id="MobiDB-lite"/>
    </source>
</evidence>
<dbReference type="PROSITE" id="PS50097">
    <property type="entry name" value="BTB"/>
    <property type="match status" value="1"/>
</dbReference>
<dbReference type="Pfam" id="PF00651">
    <property type="entry name" value="BTB"/>
    <property type="match status" value="1"/>
</dbReference>
<gene>
    <name evidence="3" type="ORF">Cvel_9737</name>
</gene>
<dbReference type="Gene3D" id="3.30.710.10">
    <property type="entry name" value="Potassium Channel Kv1.1, Chain A"/>
    <property type="match status" value="1"/>
</dbReference>
<feature type="domain" description="BTB" evidence="2">
    <location>
        <begin position="31"/>
        <end position="101"/>
    </location>
</feature>
<evidence type="ECO:0000313" key="3">
    <source>
        <dbReference type="EMBL" id="CEM49984.1"/>
    </source>
</evidence>
<sequence length="750" mass="81787">MAEGDAADTKEKLQPPEDLSLAFFRGNEKLSDVEVSFLGATHKAHKVVLAACADFFFDKLVNAEEDVTTLELPTLPDEIFADPSNDPTYKSALELLLQFAYQPEDFEQVKETLDGDGKLELALATLGVSGLVKARRFNKLLVEFVNLGLLTKDTAMRMLLHACRFDDPLLQETCREVVVENFHEICQKEEDLAMMAKMPVPVVCQVLKHDELSVTEEGDTFTTVRALLHARNKNATDEALDKAEATDPTAKAGAEGGEAEEAPPETPTKTELSLEMISVNGLPSMDTFSKNDLFVEVYVLELKDGKMPLDSKRLPDPPKKVGKSFGKTKTFQEAGQNFSFPAGEAKISVHVPTELLGTPLEKDEEGKVQNPPPAVLVVRVMDEDMVNADLCGETIIPWDTFSKDQKEGGKSEKVDLAKKKKESGQLLFKWAQQEVKEPAGGEGDKAAAPAATPAEGGEGGEGAVERPKVKPLLPYDRDSVHELLGCIRFPELTHAQLLEAARDELFEPAKPKILDALSFRLSKFEPPKIPDLNPKAPPPPKQGSKTEKVANKSPPRQRRDAPPEVTQGPQRGRLAAGAGPNNRLVAPPVGPPTAPPIHFLFDHVDDANGALFFLGTQGGRTLWRNPMSIGQVSAFSSGVGFGRLEDLVGRQVVNLRTRNEEGSFFGVDLLEGSNDGVNWHLLDEQSQSDMLREPCRVAFFPIPPAALGPNPPAGFRLFRVVQVNRNSSGSFNLVLSGMELYGTAIQGNWG</sequence>
<dbReference type="InterPro" id="IPR000008">
    <property type="entry name" value="C2_dom"/>
</dbReference>
<dbReference type="InterPro" id="IPR000210">
    <property type="entry name" value="BTB/POZ_dom"/>
</dbReference>
<evidence type="ECO:0000259" key="2">
    <source>
        <dbReference type="PROSITE" id="PS50097"/>
    </source>
</evidence>
<protein>
    <recommendedName>
        <fullName evidence="2">BTB domain-containing protein</fullName>
    </recommendedName>
</protein>
<dbReference type="Pfam" id="PF00168">
    <property type="entry name" value="C2"/>
    <property type="match status" value="2"/>
</dbReference>
<dbReference type="SUPFAM" id="SSF49562">
    <property type="entry name" value="C2 domain (Calcium/lipid-binding domain, CaLB)"/>
    <property type="match status" value="1"/>
</dbReference>
<dbReference type="SMART" id="SM00239">
    <property type="entry name" value="C2"/>
    <property type="match status" value="1"/>
</dbReference>
<dbReference type="InterPro" id="IPR011705">
    <property type="entry name" value="BACK"/>
</dbReference>
<dbReference type="Gene3D" id="1.25.40.420">
    <property type="match status" value="1"/>
</dbReference>
<name>A0A0G4HZK2_9ALVE</name>
<dbReference type="PANTHER" id="PTHR47457:SF1">
    <property type="entry name" value="BTB DOMAIN-CONTAINING PROTEIN-RELATED"/>
    <property type="match status" value="1"/>
</dbReference>
<dbReference type="SUPFAM" id="SSF54695">
    <property type="entry name" value="POZ domain"/>
    <property type="match status" value="1"/>
</dbReference>
<proteinExistence type="predicted"/>